<name>A0ABZ1NBK6_9NOCA</name>
<keyword evidence="2" id="KW-1185">Reference proteome</keyword>
<protein>
    <submittedName>
        <fullName evidence="1">Uncharacterized protein</fullName>
    </submittedName>
</protein>
<accession>A0ABZ1NBK6</accession>
<sequence>MSEFRVTGIFPVSFRPDPFVVGHAIGNFDVGGAVELRRAGEVIARGVLRAFEIHRSPRGELSFTFSDEISRHVRVDDVIHSINT</sequence>
<dbReference type="RefSeq" id="WP_364654190.1">
    <property type="nucleotide sequence ID" value="NZ_CP109527.1"/>
</dbReference>
<proteinExistence type="predicted"/>
<dbReference type="Proteomes" id="UP001621418">
    <property type="component" value="Chromosome"/>
</dbReference>
<organism evidence="1 2">
    <name type="scientific">Nocardia salmonicida</name>
    <dbReference type="NCBI Taxonomy" id="53431"/>
    <lineage>
        <taxon>Bacteria</taxon>
        <taxon>Bacillati</taxon>
        <taxon>Actinomycetota</taxon>
        <taxon>Actinomycetes</taxon>
        <taxon>Mycobacteriales</taxon>
        <taxon>Nocardiaceae</taxon>
        <taxon>Nocardia</taxon>
    </lineage>
</organism>
<dbReference type="EMBL" id="CP109527">
    <property type="protein sequence ID" value="WTY37369.1"/>
    <property type="molecule type" value="Genomic_DNA"/>
</dbReference>
<gene>
    <name evidence="1" type="ORF">OG308_05770</name>
</gene>
<reference evidence="1 2" key="1">
    <citation type="submission" date="2022-10" db="EMBL/GenBank/DDBJ databases">
        <title>The complete genomes of actinobacterial strains from the NBC collection.</title>
        <authorList>
            <person name="Joergensen T.S."/>
            <person name="Alvarez Arevalo M."/>
            <person name="Sterndorff E.B."/>
            <person name="Faurdal D."/>
            <person name="Vuksanovic O."/>
            <person name="Mourched A.-S."/>
            <person name="Charusanti P."/>
            <person name="Shaw S."/>
            <person name="Blin K."/>
            <person name="Weber T."/>
        </authorList>
    </citation>
    <scope>NUCLEOTIDE SEQUENCE [LARGE SCALE GENOMIC DNA]</scope>
    <source>
        <strain evidence="1 2">NBC_01413</strain>
    </source>
</reference>
<evidence type="ECO:0000313" key="2">
    <source>
        <dbReference type="Proteomes" id="UP001621418"/>
    </source>
</evidence>
<evidence type="ECO:0000313" key="1">
    <source>
        <dbReference type="EMBL" id="WTY37369.1"/>
    </source>
</evidence>